<evidence type="ECO:0000259" key="12">
    <source>
        <dbReference type="PROSITE" id="PS52015"/>
    </source>
</evidence>
<evidence type="ECO:0000256" key="5">
    <source>
        <dbReference type="ARBA" id="ARBA00022519"/>
    </source>
</evidence>
<feature type="compositionally biased region" description="Pro residues" evidence="11">
    <location>
        <begin position="113"/>
        <end position="136"/>
    </location>
</feature>
<dbReference type="KEGG" id="tbd:Tbd_0910"/>
<proteinExistence type="inferred from homology"/>
<feature type="region of interest" description="Disordered" evidence="11">
    <location>
        <begin position="108"/>
        <end position="144"/>
    </location>
</feature>
<keyword evidence="8 10" id="KW-1133">Transmembrane helix</keyword>
<organism evidence="13 14">
    <name type="scientific">Thiobacillus denitrificans (strain ATCC 25259 / T1)</name>
    <dbReference type="NCBI Taxonomy" id="292415"/>
    <lineage>
        <taxon>Bacteria</taxon>
        <taxon>Pseudomonadati</taxon>
        <taxon>Pseudomonadota</taxon>
        <taxon>Betaproteobacteria</taxon>
        <taxon>Nitrosomonadales</taxon>
        <taxon>Thiobacillaceae</taxon>
        <taxon>Thiobacillus</taxon>
    </lineage>
</organism>
<comment type="function">
    <text evidence="10">Interacts with outer membrane receptor proteins that carry out high-affinity binding and energy dependent uptake into the periplasmic space of specific substrates. It could act to transduce energy from the cytoplasmic membrane to specific energy-requiring processes in the outer membrane, resulting in the release into the periplasm of ligands bound by these outer membrane proteins.</text>
</comment>
<dbReference type="SUPFAM" id="SSF74653">
    <property type="entry name" value="TolA/TonB C-terminal domain"/>
    <property type="match status" value="1"/>
</dbReference>
<dbReference type="Gene3D" id="3.30.1150.10">
    <property type="match status" value="1"/>
</dbReference>
<keyword evidence="4 10" id="KW-1003">Cell membrane</keyword>
<dbReference type="Proteomes" id="UP000008291">
    <property type="component" value="Chromosome"/>
</dbReference>
<keyword evidence="3 10" id="KW-0813">Transport</keyword>
<dbReference type="EMBL" id="CP000116">
    <property type="protein sequence ID" value="AAZ96863.1"/>
    <property type="molecule type" value="Genomic_DNA"/>
</dbReference>
<feature type="compositionally biased region" description="Pro residues" evidence="11">
    <location>
        <begin position="55"/>
        <end position="75"/>
    </location>
</feature>
<dbReference type="PRINTS" id="PR01374">
    <property type="entry name" value="TONBPROTEIN"/>
</dbReference>
<evidence type="ECO:0000256" key="2">
    <source>
        <dbReference type="ARBA" id="ARBA00006555"/>
    </source>
</evidence>
<accession>Q3SKC4</accession>
<dbReference type="InterPro" id="IPR003538">
    <property type="entry name" value="TonB"/>
</dbReference>
<evidence type="ECO:0000256" key="9">
    <source>
        <dbReference type="ARBA" id="ARBA00023136"/>
    </source>
</evidence>
<feature type="domain" description="TonB C-terminal" evidence="12">
    <location>
        <begin position="142"/>
        <end position="234"/>
    </location>
</feature>
<evidence type="ECO:0000313" key="13">
    <source>
        <dbReference type="EMBL" id="AAZ96863.1"/>
    </source>
</evidence>
<dbReference type="GO" id="GO:0031992">
    <property type="term" value="F:energy transducer activity"/>
    <property type="evidence" value="ECO:0007669"/>
    <property type="project" value="InterPro"/>
</dbReference>
<keyword evidence="6 10" id="KW-0812">Transmembrane</keyword>
<keyword evidence="5 10" id="KW-0997">Cell inner membrane</keyword>
<dbReference type="GO" id="GO:0055085">
    <property type="term" value="P:transmembrane transport"/>
    <property type="evidence" value="ECO:0007669"/>
    <property type="project" value="InterPro"/>
</dbReference>
<dbReference type="InterPro" id="IPR051045">
    <property type="entry name" value="TonB-dependent_transducer"/>
</dbReference>
<dbReference type="HOGENOM" id="CLU_076057_4_0_4"/>
<evidence type="ECO:0000256" key="4">
    <source>
        <dbReference type="ARBA" id="ARBA00022475"/>
    </source>
</evidence>
<name>Q3SKC4_THIDA</name>
<dbReference type="GO" id="GO:0015031">
    <property type="term" value="P:protein transport"/>
    <property type="evidence" value="ECO:0007669"/>
    <property type="project" value="UniProtKB-UniRule"/>
</dbReference>
<evidence type="ECO:0000256" key="3">
    <source>
        <dbReference type="ARBA" id="ARBA00022448"/>
    </source>
</evidence>
<feature type="region of interest" description="Disordered" evidence="11">
    <location>
        <begin position="55"/>
        <end position="93"/>
    </location>
</feature>
<evidence type="ECO:0000256" key="11">
    <source>
        <dbReference type="SAM" id="MobiDB-lite"/>
    </source>
</evidence>
<evidence type="ECO:0000256" key="8">
    <source>
        <dbReference type="ARBA" id="ARBA00022989"/>
    </source>
</evidence>
<dbReference type="InterPro" id="IPR006260">
    <property type="entry name" value="TonB/TolA_C"/>
</dbReference>
<evidence type="ECO:0000256" key="6">
    <source>
        <dbReference type="ARBA" id="ARBA00022692"/>
    </source>
</evidence>
<keyword evidence="7 10" id="KW-0653">Protein transport</keyword>
<keyword evidence="10" id="KW-0735">Signal-anchor</keyword>
<evidence type="ECO:0000256" key="10">
    <source>
        <dbReference type="RuleBase" id="RU362123"/>
    </source>
</evidence>
<dbReference type="STRING" id="292415.Tbd_0910"/>
<feature type="transmembrane region" description="Helical" evidence="10">
    <location>
        <begin position="12"/>
        <end position="29"/>
    </location>
</feature>
<dbReference type="NCBIfam" id="TIGR01352">
    <property type="entry name" value="tonB_Cterm"/>
    <property type="match status" value="1"/>
</dbReference>
<dbReference type="GO" id="GO:0098797">
    <property type="term" value="C:plasma membrane protein complex"/>
    <property type="evidence" value="ECO:0007669"/>
    <property type="project" value="TreeGrafter"/>
</dbReference>
<dbReference type="PANTHER" id="PTHR33446:SF2">
    <property type="entry name" value="PROTEIN TONB"/>
    <property type="match status" value="1"/>
</dbReference>
<dbReference type="GO" id="GO:0015891">
    <property type="term" value="P:siderophore transport"/>
    <property type="evidence" value="ECO:0007669"/>
    <property type="project" value="InterPro"/>
</dbReference>
<dbReference type="eggNOG" id="COG0810">
    <property type="taxonomic scope" value="Bacteria"/>
</dbReference>
<comment type="similarity">
    <text evidence="2 10">Belongs to the TonB family.</text>
</comment>
<comment type="subcellular location">
    <subcellularLocation>
        <location evidence="1 10">Cell inner membrane</location>
        <topology evidence="1 10">Single-pass membrane protein</topology>
        <orientation evidence="1 10">Periplasmic side</orientation>
    </subcellularLocation>
</comment>
<keyword evidence="14" id="KW-1185">Reference proteome</keyword>
<protein>
    <recommendedName>
        <fullName evidence="10">Protein TonB</fullName>
    </recommendedName>
</protein>
<evidence type="ECO:0000256" key="7">
    <source>
        <dbReference type="ARBA" id="ARBA00022927"/>
    </source>
</evidence>
<dbReference type="InterPro" id="IPR037682">
    <property type="entry name" value="TonB_C"/>
</dbReference>
<evidence type="ECO:0000256" key="1">
    <source>
        <dbReference type="ARBA" id="ARBA00004383"/>
    </source>
</evidence>
<dbReference type="PROSITE" id="PS52015">
    <property type="entry name" value="TONB_CTD"/>
    <property type="match status" value="1"/>
</dbReference>
<sequence>MKALRMDWNRAIGLLVVVGLHGGLLYGLWSVRVIPPPSEALTLFVSFVAPPPEPVQATAPPPKPAKPRTPPPKPAPKPEPHRHLAAQAPVLSPREIVEPTPEPVVEPVIAPAPAVPDPAPRAPEAPPAPPPAPAPAGPLTLPSELALGCPERTAPAYPRLSRRLGESGKVVLRVELDETGRVAGAQVASSSGSPRLDAAALAAVRTWRCRPAQRDGRGVRAIATQPFNFTLEGP</sequence>
<dbReference type="Pfam" id="PF03544">
    <property type="entry name" value="TonB_C"/>
    <property type="match status" value="1"/>
</dbReference>
<gene>
    <name evidence="13" type="ordered locus">Tbd_0910</name>
</gene>
<keyword evidence="9 10" id="KW-0472">Membrane</keyword>
<dbReference type="GO" id="GO:0030288">
    <property type="term" value="C:outer membrane-bounded periplasmic space"/>
    <property type="evidence" value="ECO:0007669"/>
    <property type="project" value="InterPro"/>
</dbReference>
<dbReference type="PANTHER" id="PTHR33446">
    <property type="entry name" value="PROTEIN TONB-RELATED"/>
    <property type="match status" value="1"/>
</dbReference>
<dbReference type="AlphaFoldDB" id="Q3SKC4"/>
<reference evidence="13 14" key="1">
    <citation type="journal article" date="2006" name="J. Bacteriol.">
        <title>The genome sequence of the obligately chemolithoautotrophic, facultatively anaerobic bacterium Thiobacillus denitrificans.</title>
        <authorList>
            <person name="Beller H.R."/>
            <person name="Chain P.S."/>
            <person name="Letain T.E."/>
            <person name="Chakicherla A."/>
            <person name="Larimer F.W."/>
            <person name="Richardson P.M."/>
            <person name="Coleman M.A."/>
            <person name="Wood A.P."/>
            <person name="Kelly D.P."/>
        </authorList>
    </citation>
    <scope>NUCLEOTIDE SEQUENCE [LARGE SCALE GENOMIC DNA]</scope>
    <source>
        <strain evidence="13 14">ATCC 25259</strain>
    </source>
</reference>
<evidence type="ECO:0000313" key="14">
    <source>
        <dbReference type="Proteomes" id="UP000008291"/>
    </source>
</evidence>